<feature type="chain" id="PRO_5045501554" description="Secreted protein" evidence="1">
    <location>
        <begin position="23"/>
        <end position="283"/>
    </location>
</feature>
<evidence type="ECO:0000256" key="1">
    <source>
        <dbReference type="SAM" id="SignalP"/>
    </source>
</evidence>
<protein>
    <recommendedName>
        <fullName evidence="4">Secreted protein</fullName>
    </recommendedName>
</protein>
<evidence type="ECO:0000313" key="2">
    <source>
        <dbReference type="EMBL" id="QGM95101.1"/>
    </source>
</evidence>
<keyword evidence="1" id="KW-0732">Signal</keyword>
<dbReference type="RefSeq" id="WP_154453401.1">
    <property type="nucleotide sequence ID" value="NZ_CP044328.1"/>
</dbReference>
<proteinExistence type="predicted"/>
<reference evidence="3" key="1">
    <citation type="submission" date="2019-09" db="EMBL/GenBank/DDBJ databases">
        <title>Isolation and complete genome sequencing of Methylocystis species.</title>
        <authorList>
            <person name="Rumah B.L."/>
            <person name="Stead C.E."/>
            <person name="Stevens B.C."/>
            <person name="Minton N.P."/>
            <person name="Grosse-Honebrink A."/>
            <person name="Zhang Y."/>
        </authorList>
    </citation>
    <scope>NUCLEOTIDE SEQUENCE [LARGE SCALE GENOMIC DNA]</scope>
    <source>
        <strain evidence="3">BRCS1</strain>
    </source>
</reference>
<evidence type="ECO:0000313" key="3">
    <source>
        <dbReference type="Proteomes" id="UP000424673"/>
    </source>
</evidence>
<accession>A0ABX6ENY0</accession>
<name>A0ABX6ENY0_9HYPH</name>
<sequence>MRAYLMAAIAVASMIWATSAKAGCWPSDNYPLVCWLDTYGLACEHHRALTSAKAVQWPEPRYSIYEFEIVDWWTSHPTVACPPTKTATVTGVWDRETGKAEESSPSAGSRYVYCNRNPWTGQGPNTPALCGAPANDPNVGLPVTSAMLSQSQKQSLLLAQEPVHTRCQQVEPSSIGSQWLKGNSLVRVVAAHHEHQKIEWRLFFLDFYEFGPWHEATPPKSPAPTPTYTKYTERRIATTTRRFWLNKPGRWLVIPVAKPASTPAQTLSPAWHDDCPGAVFNID</sequence>
<dbReference type="EMBL" id="CP044328">
    <property type="protein sequence ID" value="QGM95101.1"/>
    <property type="molecule type" value="Genomic_DNA"/>
</dbReference>
<evidence type="ECO:0008006" key="4">
    <source>
        <dbReference type="Google" id="ProtNLM"/>
    </source>
</evidence>
<gene>
    <name evidence="2" type="ORF">F7D13_14290</name>
</gene>
<feature type="signal peptide" evidence="1">
    <location>
        <begin position="1"/>
        <end position="22"/>
    </location>
</feature>
<dbReference type="Proteomes" id="UP000424673">
    <property type="component" value="Chromosome"/>
</dbReference>
<organism evidence="2 3">
    <name type="scientific">Methylocystis rosea</name>
    <dbReference type="NCBI Taxonomy" id="173366"/>
    <lineage>
        <taxon>Bacteria</taxon>
        <taxon>Pseudomonadati</taxon>
        <taxon>Pseudomonadota</taxon>
        <taxon>Alphaproteobacteria</taxon>
        <taxon>Hyphomicrobiales</taxon>
        <taxon>Methylocystaceae</taxon>
        <taxon>Methylocystis</taxon>
    </lineage>
</organism>
<reference evidence="2 3" key="2">
    <citation type="journal article" date="2021" name="AMB Express">
        <title>Isolation and characterisation of Methylocystis spp. for poly-3-hydroxybutyrate production using waste methane feedstocks.</title>
        <authorList>
            <person name="Rumah B.L."/>
            <person name="Stead C.E."/>
            <person name="Claxton Stevens B.H."/>
            <person name="Minton N.P."/>
            <person name="Grosse-Honebrink A."/>
            <person name="Zhang Y."/>
        </authorList>
    </citation>
    <scope>NUCLEOTIDE SEQUENCE [LARGE SCALE GENOMIC DNA]</scope>
    <source>
        <strain evidence="2 3">BRCS1</strain>
    </source>
</reference>
<keyword evidence="3" id="KW-1185">Reference proteome</keyword>